<organism evidence="6 7">
    <name type="scientific">Pedobacter agri</name>
    <dbReference type="NCBI Taxonomy" id="454586"/>
    <lineage>
        <taxon>Bacteria</taxon>
        <taxon>Pseudomonadati</taxon>
        <taxon>Bacteroidota</taxon>
        <taxon>Sphingobacteriia</taxon>
        <taxon>Sphingobacteriales</taxon>
        <taxon>Sphingobacteriaceae</taxon>
        <taxon>Pedobacter</taxon>
    </lineage>
</organism>
<comment type="caution">
    <text evidence="6">The sequence shown here is derived from an EMBL/GenBank/DDBJ whole genome shotgun (WGS) entry which is preliminary data.</text>
</comment>
<dbReference type="Pfam" id="PF00535">
    <property type="entry name" value="Glycos_transf_2"/>
    <property type="match status" value="1"/>
</dbReference>
<sequence length="311" mass="35454">MPRVSIITVNYHQTAVTIKLLQSLARAYSPADVEIILVDNGASVDQSTIFAGYFENIRYIRSQENLGFAGGNNLGIAVAGGDYIMLLNNDTEVTKGALEEMQTALENNSSIGLISPLLLYFEQPDLIQYAGFSPMNFLTGRNRSIGKFELDRGQFDRSNPTGFCHGAAVMCRKADLQRAGMMDESYFLYYEELDWCEKFRRIGKEIWFTGQARIYHKESVSVGRESPLKVYFSTRNRMLFIRKNAKWTVSLLFGIYYTAIACPKMMLRYVFNGRKDLAKWVFRGLWWNFTHSSNSRDLGILPLPKSLLQSL</sequence>
<keyword evidence="4" id="KW-0472">Membrane</keyword>
<protein>
    <submittedName>
        <fullName evidence="6">Glycosyltransferase family 2 protein</fullName>
    </submittedName>
</protein>
<keyword evidence="2" id="KW-0328">Glycosyltransferase</keyword>
<dbReference type="Gene3D" id="3.90.550.10">
    <property type="entry name" value="Spore Coat Polysaccharide Biosynthesis Protein SpsA, Chain A"/>
    <property type="match status" value="1"/>
</dbReference>
<keyword evidence="4" id="KW-1133">Transmembrane helix</keyword>
<name>A0A9X3DCN2_9SPHI</name>
<evidence type="ECO:0000256" key="3">
    <source>
        <dbReference type="ARBA" id="ARBA00022679"/>
    </source>
</evidence>
<dbReference type="PANTHER" id="PTHR43179:SF12">
    <property type="entry name" value="GALACTOFURANOSYLTRANSFERASE GLFT2"/>
    <property type="match status" value="1"/>
</dbReference>
<evidence type="ECO:0000313" key="6">
    <source>
        <dbReference type="EMBL" id="MCX3264877.1"/>
    </source>
</evidence>
<dbReference type="GO" id="GO:0016757">
    <property type="term" value="F:glycosyltransferase activity"/>
    <property type="evidence" value="ECO:0007669"/>
    <property type="project" value="UniProtKB-KW"/>
</dbReference>
<dbReference type="PANTHER" id="PTHR43179">
    <property type="entry name" value="RHAMNOSYLTRANSFERASE WBBL"/>
    <property type="match status" value="1"/>
</dbReference>
<feature type="domain" description="Glycosyltransferase 2-like" evidence="5">
    <location>
        <begin position="5"/>
        <end position="174"/>
    </location>
</feature>
<keyword evidence="4" id="KW-0812">Transmembrane</keyword>
<evidence type="ECO:0000313" key="7">
    <source>
        <dbReference type="Proteomes" id="UP001142592"/>
    </source>
</evidence>
<feature type="transmembrane region" description="Helical" evidence="4">
    <location>
        <begin position="247"/>
        <end position="267"/>
    </location>
</feature>
<comment type="similarity">
    <text evidence="1">Belongs to the glycosyltransferase 2 family.</text>
</comment>
<accession>A0A9X3DCN2</accession>
<evidence type="ECO:0000256" key="1">
    <source>
        <dbReference type="ARBA" id="ARBA00006739"/>
    </source>
</evidence>
<dbReference type="EMBL" id="JAPJUH010000002">
    <property type="protein sequence ID" value="MCX3264877.1"/>
    <property type="molecule type" value="Genomic_DNA"/>
</dbReference>
<dbReference type="SUPFAM" id="SSF53448">
    <property type="entry name" value="Nucleotide-diphospho-sugar transferases"/>
    <property type="match status" value="1"/>
</dbReference>
<reference evidence="6" key="1">
    <citation type="submission" date="2022-11" db="EMBL/GenBank/DDBJ databases">
        <authorList>
            <person name="Graham C."/>
            <person name="Newman J.D."/>
        </authorList>
    </citation>
    <scope>NUCLEOTIDE SEQUENCE</scope>
    <source>
        <strain evidence="6">DSM 19486</strain>
    </source>
</reference>
<keyword evidence="3" id="KW-0808">Transferase</keyword>
<gene>
    <name evidence="6" type="ORF">OQZ29_08985</name>
</gene>
<evidence type="ECO:0000256" key="4">
    <source>
        <dbReference type="SAM" id="Phobius"/>
    </source>
</evidence>
<dbReference type="CDD" id="cd04186">
    <property type="entry name" value="GT_2_like_c"/>
    <property type="match status" value="1"/>
</dbReference>
<proteinExistence type="inferred from homology"/>
<dbReference type="Proteomes" id="UP001142592">
    <property type="component" value="Unassembled WGS sequence"/>
</dbReference>
<dbReference type="InterPro" id="IPR029044">
    <property type="entry name" value="Nucleotide-diphossugar_trans"/>
</dbReference>
<evidence type="ECO:0000256" key="2">
    <source>
        <dbReference type="ARBA" id="ARBA00022676"/>
    </source>
</evidence>
<keyword evidence="7" id="KW-1185">Reference proteome</keyword>
<evidence type="ECO:0000259" key="5">
    <source>
        <dbReference type="Pfam" id="PF00535"/>
    </source>
</evidence>
<dbReference type="RefSeq" id="WP_010600255.1">
    <property type="nucleotide sequence ID" value="NZ_JAPJUH010000002.1"/>
</dbReference>
<dbReference type="InterPro" id="IPR001173">
    <property type="entry name" value="Glyco_trans_2-like"/>
</dbReference>
<dbReference type="AlphaFoldDB" id="A0A9X3DCN2"/>